<dbReference type="Proteomes" id="UP001142489">
    <property type="component" value="Unassembled WGS sequence"/>
</dbReference>
<evidence type="ECO:0000313" key="3">
    <source>
        <dbReference type="Proteomes" id="UP001142489"/>
    </source>
</evidence>
<proteinExistence type="predicted"/>
<dbReference type="EMBL" id="JAPFRF010000002">
    <property type="protein sequence ID" value="KAJ7341929.1"/>
    <property type="molecule type" value="Genomic_DNA"/>
</dbReference>
<keyword evidence="3" id="KW-1185">Reference proteome</keyword>
<gene>
    <name evidence="2" type="ORF">JRQ81_007975</name>
</gene>
<sequence>MIPRLRLAFRTLRFGRLRSPAGAEGWRAPRELVSLSAPPVAAGVALRRGRAVMAALEASRLPGRRSSAWEPGRKPGEKREDNSSFLPARYCNRP</sequence>
<evidence type="ECO:0000256" key="1">
    <source>
        <dbReference type="SAM" id="MobiDB-lite"/>
    </source>
</evidence>
<feature type="compositionally biased region" description="Basic and acidic residues" evidence="1">
    <location>
        <begin position="71"/>
        <end position="82"/>
    </location>
</feature>
<comment type="caution">
    <text evidence="2">The sequence shown here is derived from an EMBL/GenBank/DDBJ whole genome shotgun (WGS) entry which is preliminary data.</text>
</comment>
<accession>A0A9Q0Y6K7</accession>
<evidence type="ECO:0000313" key="2">
    <source>
        <dbReference type="EMBL" id="KAJ7341929.1"/>
    </source>
</evidence>
<feature type="region of interest" description="Disordered" evidence="1">
    <location>
        <begin position="61"/>
        <end position="94"/>
    </location>
</feature>
<feature type="non-terminal residue" evidence="2">
    <location>
        <position position="94"/>
    </location>
</feature>
<organism evidence="2 3">
    <name type="scientific">Phrynocephalus forsythii</name>
    <dbReference type="NCBI Taxonomy" id="171643"/>
    <lineage>
        <taxon>Eukaryota</taxon>
        <taxon>Metazoa</taxon>
        <taxon>Chordata</taxon>
        <taxon>Craniata</taxon>
        <taxon>Vertebrata</taxon>
        <taxon>Euteleostomi</taxon>
        <taxon>Lepidosauria</taxon>
        <taxon>Squamata</taxon>
        <taxon>Bifurcata</taxon>
        <taxon>Unidentata</taxon>
        <taxon>Episquamata</taxon>
        <taxon>Toxicofera</taxon>
        <taxon>Iguania</taxon>
        <taxon>Acrodonta</taxon>
        <taxon>Agamidae</taxon>
        <taxon>Agaminae</taxon>
        <taxon>Phrynocephalus</taxon>
    </lineage>
</organism>
<name>A0A9Q0Y6K7_9SAUR</name>
<reference evidence="2" key="1">
    <citation type="journal article" date="2023" name="DNA Res.">
        <title>Chromosome-level genome assembly of Phrynocephalus forsythii using third-generation DNA sequencing and Hi-C analysis.</title>
        <authorList>
            <person name="Qi Y."/>
            <person name="Zhao W."/>
            <person name="Zhao Y."/>
            <person name="Niu C."/>
            <person name="Cao S."/>
            <person name="Zhang Y."/>
        </authorList>
    </citation>
    <scope>NUCLEOTIDE SEQUENCE</scope>
    <source>
        <tissue evidence="2">Muscle</tissue>
    </source>
</reference>
<protein>
    <submittedName>
        <fullName evidence="2">Uncharacterized protein</fullName>
    </submittedName>
</protein>
<dbReference type="AlphaFoldDB" id="A0A9Q0Y6K7"/>